<dbReference type="OrthoDB" id="538216at2759"/>
<protein>
    <submittedName>
        <fullName evidence="4">(pine wood nematode) hypothetical protein</fullName>
    </submittedName>
    <submittedName>
        <fullName evidence="8">LysM domain-containing protein</fullName>
    </submittedName>
</protein>
<dbReference type="InterPro" id="IPR036779">
    <property type="entry name" value="LysM_dom_sf"/>
</dbReference>
<dbReference type="Proteomes" id="UP000095284">
    <property type="component" value="Unplaced"/>
</dbReference>
<proteinExistence type="predicted"/>
<keyword evidence="2" id="KW-1133">Transmembrane helix</keyword>
<keyword evidence="2" id="KW-0812">Transmembrane</keyword>
<dbReference type="CDD" id="cd00118">
    <property type="entry name" value="LysM"/>
    <property type="match status" value="1"/>
</dbReference>
<evidence type="ECO:0000256" key="1">
    <source>
        <dbReference type="SAM" id="MobiDB-lite"/>
    </source>
</evidence>
<feature type="region of interest" description="Disordered" evidence="1">
    <location>
        <begin position="110"/>
        <end position="147"/>
    </location>
</feature>
<evidence type="ECO:0000259" key="3">
    <source>
        <dbReference type="PROSITE" id="PS51782"/>
    </source>
</evidence>
<feature type="transmembrane region" description="Helical" evidence="2">
    <location>
        <begin position="197"/>
        <end position="217"/>
    </location>
</feature>
<dbReference type="WBParaSite" id="BXY_1051500.1">
    <property type="protein sequence ID" value="BXY_1051500.1"/>
    <property type="gene ID" value="BXY_1051500"/>
</dbReference>
<dbReference type="Gene3D" id="3.10.350.10">
    <property type="entry name" value="LysM domain"/>
    <property type="match status" value="1"/>
</dbReference>
<dbReference type="EMBL" id="CAJFDI010000001">
    <property type="protein sequence ID" value="CAD5211806.1"/>
    <property type="molecule type" value="Genomic_DNA"/>
</dbReference>
<reference evidence="8" key="1">
    <citation type="submission" date="2016-11" db="UniProtKB">
        <authorList>
            <consortium name="WormBaseParasite"/>
        </authorList>
    </citation>
    <scope>IDENTIFICATION</scope>
</reference>
<dbReference type="InterPro" id="IPR045030">
    <property type="entry name" value="LYSM1-4"/>
</dbReference>
<dbReference type="AlphaFoldDB" id="A0A1I7SBW5"/>
<dbReference type="PROSITE" id="PS51782">
    <property type="entry name" value="LYSM"/>
    <property type="match status" value="1"/>
</dbReference>
<accession>A0A1I7SBW5</accession>
<dbReference type="Proteomes" id="UP000582659">
    <property type="component" value="Unassembled WGS sequence"/>
</dbReference>
<keyword evidence="7" id="KW-1185">Reference proteome</keyword>
<name>A0A1I7SBW5_BURXY</name>
<evidence type="ECO:0000313" key="7">
    <source>
        <dbReference type="Proteomes" id="UP000659654"/>
    </source>
</evidence>
<organism evidence="6 8">
    <name type="scientific">Bursaphelenchus xylophilus</name>
    <name type="common">Pinewood nematode worm</name>
    <name type="synonym">Aphelenchoides xylophilus</name>
    <dbReference type="NCBI Taxonomy" id="6326"/>
    <lineage>
        <taxon>Eukaryota</taxon>
        <taxon>Metazoa</taxon>
        <taxon>Ecdysozoa</taxon>
        <taxon>Nematoda</taxon>
        <taxon>Chromadorea</taxon>
        <taxon>Rhabditida</taxon>
        <taxon>Tylenchina</taxon>
        <taxon>Tylenchomorpha</taxon>
        <taxon>Aphelenchoidea</taxon>
        <taxon>Aphelenchoididae</taxon>
        <taxon>Bursaphelenchus</taxon>
    </lineage>
</organism>
<dbReference type="Proteomes" id="UP000659654">
    <property type="component" value="Unassembled WGS sequence"/>
</dbReference>
<reference evidence="5" key="2">
    <citation type="submission" date="2020-08" db="EMBL/GenBank/DDBJ databases">
        <authorList>
            <person name="Kikuchi T."/>
        </authorList>
    </citation>
    <scope>NUCLEOTIDE SEQUENCE</scope>
    <source>
        <strain evidence="4">Ka4C1</strain>
    </source>
</reference>
<evidence type="ECO:0000313" key="6">
    <source>
        <dbReference type="Proteomes" id="UP000095284"/>
    </source>
</evidence>
<evidence type="ECO:0000313" key="4">
    <source>
        <dbReference type="EMBL" id="CAD5211806.1"/>
    </source>
</evidence>
<dbReference type="PANTHER" id="PTHR20932:SF8">
    <property type="entry name" value="LD22649P"/>
    <property type="match status" value="1"/>
</dbReference>
<dbReference type="EMBL" id="CAJFCV020000001">
    <property type="protein sequence ID" value="CAG9089175.1"/>
    <property type="molecule type" value="Genomic_DNA"/>
</dbReference>
<dbReference type="PANTHER" id="PTHR20932">
    <property type="entry name" value="LYSM AND PUTATIVE PEPTIDOGLYCAN-BINDING DOMAIN-CONTAINING PROTEIN"/>
    <property type="match status" value="1"/>
</dbReference>
<evidence type="ECO:0000256" key="2">
    <source>
        <dbReference type="SAM" id="Phobius"/>
    </source>
</evidence>
<evidence type="ECO:0000313" key="8">
    <source>
        <dbReference type="WBParaSite" id="BXY_1051500.1"/>
    </source>
</evidence>
<dbReference type="InterPro" id="IPR018392">
    <property type="entry name" value="LysM"/>
</dbReference>
<gene>
    <name evidence="4" type="ORF">BXYJ_LOCUS2605</name>
</gene>
<evidence type="ECO:0000313" key="5">
    <source>
        <dbReference type="EMBL" id="CAG9089175.1"/>
    </source>
</evidence>
<feature type="domain" description="LysM" evidence="3">
    <location>
        <begin position="30"/>
        <end position="74"/>
    </location>
</feature>
<sequence>MEDVELRSRQRVQNPTTSTEPFVDENKGYVDHKIHASDTLQKIGLFYSVPVAEIKRSNNIIADQDIYALRYVKVPIPGLRLHYLNELHKEQTGYSLINNDGIAEPRVSTLRAPSEEPLRTINSNDKTPLIQDSDEDDRWSGSQPDSAKERIDKLLGKTDKTVAAVRSQLPPSPALEDGSRFHFVNASAPDNALKGTIFLIVGVLLMFVVIPLILTLMEERNEAELELRHQHQREHVHHAHVSST</sequence>
<keyword evidence="2" id="KW-0472">Membrane</keyword>